<accession>A0A5J5G5B1</accession>
<protein>
    <submittedName>
        <fullName evidence="1">Putative selenium delivery protein YdfZ</fullName>
    </submittedName>
</protein>
<sequence length="72" mass="7843">MTTYDRYRNPIVPGIRVMDSETGLTGTIAAIHADNLDANAARRVKCIELRGVKGLFKPETLMGLGTPRQLAS</sequence>
<dbReference type="Proteomes" id="UP000335415">
    <property type="component" value="Unassembled WGS sequence"/>
</dbReference>
<dbReference type="NCBIfam" id="TIGR03318">
    <property type="entry name" value="YdfZ_fam"/>
    <property type="match status" value="1"/>
</dbReference>
<name>A0A5J5G5B1_9GAMM</name>
<dbReference type="EMBL" id="VYKJ01000002">
    <property type="protein sequence ID" value="KAA9002065.1"/>
    <property type="molecule type" value="Genomic_DNA"/>
</dbReference>
<reference evidence="1 2" key="1">
    <citation type="submission" date="2019-09" db="EMBL/GenBank/DDBJ databases">
        <authorList>
            <person name="Li Y."/>
        </authorList>
    </citation>
    <scope>NUCLEOTIDE SEQUENCE [LARGE SCALE GENOMIC DNA]</scope>
    <source>
        <strain evidence="1 2">L3-3HA</strain>
    </source>
</reference>
<gene>
    <name evidence="1" type="primary">ydfZ</name>
    <name evidence="1" type="ORF">FJU30_05685</name>
</gene>
<evidence type="ECO:0000313" key="1">
    <source>
        <dbReference type="EMBL" id="KAA9002065.1"/>
    </source>
</evidence>
<dbReference type="AlphaFoldDB" id="A0A5J5G5B1"/>
<comment type="caution">
    <text evidence="1">The sequence shown here is derived from an EMBL/GenBank/DDBJ whole genome shotgun (WGS) entry which is preliminary data.</text>
</comment>
<keyword evidence="2" id="KW-1185">Reference proteome</keyword>
<dbReference type="Pfam" id="PF14001">
    <property type="entry name" value="YdfZ"/>
    <property type="match status" value="1"/>
</dbReference>
<dbReference type="OrthoDB" id="6505358at2"/>
<dbReference type="InterPro" id="IPR017704">
    <property type="entry name" value="Se-bd_putative_YdfZ"/>
</dbReference>
<proteinExistence type="predicted"/>
<evidence type="ECO:0000313" key="2">
    <source>
        <dbReference type="Proteomes" id="UP000335415"/>
    </source>
</evidence>
<organism evidence="1 2">
    <name type="scientific">Affinibrenneria salicis</name>
    <dbReference type="NCBI Taxonomy" id="2590031"/>
    <lineage>
        <taxon>Bacteria</taxon>
        <taxon>Pseudomonadati</taxon>
        <taxon>Pseudomonadota</taxon>
        <taxon>Gammaproteobacteria</taxon>
        <taxon>Enterobacterales</taxon>
        <taxon>Pectobacteriaceae</taxon>
        <taxon>Affinibrenneria</taxon>
    </lineage>
</organism>